<feature type="compositionally biased region" description="Basic and acidic residues" evidence="1">
    <location>
        <begin position="623"/>
        <end position="644"/>
    </location>
</feature>
<organism evidence="2">
    <name type="scientific">Zhangzhou Totiv tick virus 1</name>
    <dbReference type="NCBI Taxonomy" id="2972350"/>
    <lineage>
        <taxon>Viruses</taxon>
        <taxon>Riboviria</taxon>
        <taxon>Orthornavirae</taxon>
        <taxon>Duplornaviricota</taxon>
        <taxon>Chrymotiviricetes</taxon>
        <taxon>Ghabrivirales</taxon>
        <taxon>Totiviridae</taxon>
    </lineage>
</organism>
<keyword evidence="2" id="KW-0167">Capsid protein</keyword>
<dbReference type="EMBL" id="ON746548">
    <property type="protein sequence ID" value="UYL95659.1"/>
    <property type="molecule type" value="Genomic_RNA"/>
</dbReference>
<feature type="compositionally biased region" description="Low complexity" evidence="1">
    <location>
        <begin position="1927"/>
        <end position="1939"/>
    </location>
</feature>
<dbReference type="GO" id="GO:0019028">
    <property type="term" value="C:viral capsid"/>
    <property type="evidence" value="ECO:0007669"/>
    <property type="project" value="UniProtKB-KW"/>
</dbReference>
<protein>
    <submittedName>
        <fullName evidence="2">Coat protein</fullName>
    </submittedName>
</protein>
<proteinExistence type="predicted"/>
<feature type="compositionally biased region" description="Acidic residues" evidence="1">
    <location>
        <begin position="948"/>
        <end position="957"/>
    </location>
</feature>
<keyword evidence="2" id="KW-0946">Virion</keyword>
<feature type="compositionally biased region" description="Polar residues" evidence="1">
    <location>
        <begin position="386"/>
        <end position="399"/>
    </location>
</feature>
<reference evidence="2" key="1">
    <citation type="submission" date="2022-05" db="EMBL/GenBank/DDBJ databases">
        <authorList>
            <person name="Cao W."/>
            <person name="Jia N."/>
            <person name="Lam T.T.-Y."/>
            <person name="Ni X."/>
            <person name="Liu J."/>
        </authorList>
    </citation>
    <scope>NUCLEOTIDE SEQUENCE</scope>
    <source>
        <strain evidence="2">TIGMIC 51</strain>
    </source>
</reference>
<sequence>MAASGGDKSSMWAKLPAAFRHVPPHQMASGGYGNMAMDEDDVVSEADSALSWAQASDASGARVSTSSTLGLRRICTCKDETEIRALYLRRSKQPQALKRWQSKHRWTADVLKKVRATVPDHDVVLHETFKAAWAYTIAKAVERLDAKGLQPTSALDPAVGQALGSELEFTDVKIPFPIPESLQACALQFYGQQTLLRQHMFDCVGQQWSSPSEDWPPHLQLLDPEDLERKVEPVPEMPDVLFRAAHGLEDLELQAAGGEEVGDRHSDVASTGSRQSQLSAAAPLFVPKTPPKGYAPDPTSLAGVKKVPPMAGDIVVSDPKARAAALPAFSPIRACKSDSGLTERALAQVPTEPAREGVLRWMGMSPPPAAPRRDLTKALSHVRSPSKASTTSTKGTQTPRAMEGDPKKKKLVKRSEYVEHTPMYSCLPTGELRDLPKTVEPDYPAQFYDEGPTTEDAFRLATGLPAEEEPDTVPCDHSLFTQAMASKAILAPHKYCAHVRRALATVMMRHPTDWGITPDSCRALGALVDAGYIHEVRTSPNDIRLKDVGYVDRKPCRPLQEMYNIEVKNRFQALYSEEMAAAEADFSDLDEYTRHAAKTSFQAGKRQLPSAAKDSVQTQRRQKRDDQLRLTREQQAEVQKTREQKKRDGKYALKRIVDKLSSKKYTAEDIAKTMIINESSPAVRKLLEEQHHWLRSPVEAMQLGKWCWVAACMNNGVDPHITTRGLFCLIGKFCDLTRVAGSTGWVRDLCKDGDVEQNPGPVGVVNPPTTMEELKEGMSYWDYISDQADIMENTLAPSLEYMRTVTNTPYGLSMDANNAVLLNARWYYANQAEPVSYTVPTWSTSLYPTTLRESGVLPVTHTYLAEQDADAQVHRDSVPHTAVPGAEQVVVPLSPAYDPQSPEVQARDAEAAPQAQQDQEVQNEPANQAEDQQQQQAEADGAGAAADDGGEGEENVQEDGPPPAGDDPAQNPPADPQVQQQQEPAQEDLDVTPPRVPTAEERYREHVHSDNPDVIMAGIDDHGLVVCVTSSMGQGVAMPLQGNGIHINMIPRAGRMMRRLVIARYNNGQPRGLASLAFRQPITLVDMGDNVSEVRINGELVKEKDAEYLALLKNDNSPFMVTGTGSKVYLIGEWYPAEGNGCYAQSEFRSWGPPRYAYAAQTGVTEGTPIVATTKGTDEHNQNYTKPVIVPRIELTSFGLDRTTAEKLVLLTKPSPTTCEANALKLGFMCDWVRYGESNGPELAVLTGQAQVHEPRVRISRDTTIKRLFNASGCPNEDCGGLVVPCFPFHRRWRRGRIRFYATAQAVPRGEDYIILPSCFDGRTDFTEAAIFLLSFLPWPWGNMSLGLQTVQEDTQEERWQIFSWHGTATSIPGSLTLNVVVHQVNVGETSGHKPPETELGCKPRMGPTPVEFWPANAPIPINYKAGQHHFVPASAFAASWALGFGMCEFRTVIDKIFLFGLFDDVHRWIQEGVCLARNHAGVMTARPAKLSPEVILPTAGMKTMPVIYDTVPRMDEDGVPLIFKCWAPAGNRIGHVPSDKPWPDIELPADAWITLPDLTSLCCVYSGLWSFGNKMKDLYMPVDHRLLTAAQFLTCERTFVAWHLWHAMNGMDTETMAAASRCVKPGRGEARFFTYVFGYGSGNVPAFGDALRGAIEKFVGGRVLRSVDGVSVYQRMVPPRVWEPQVVALSENRPLPQVCPTPMVDDNVFKYVGGVSKCLKPFRVSYSNEGNPDIYPNETPAMSYGPPGTAGTFIWSETNRFADVDEDDIVDVKDHEVWLNRLVHHFDNYALADVRDGTPAEGAPSAGQAPVTLTRCIDDWAGSAPRLHTEKVPYPFFSTMWSSWMRLENHRRLTLQASVGDTKIWYALLEGPRGVESTGSGYTVVLSPSIPMPYKVQKEKLRMNKVLKVSENLKGGAPLLLKEQTNSGPGSNGGQDPPQGGGSGDLKLEK</sequence>
<feature type="compositionally biased region" description="Pro residues" evidence="1">
    <location>
        <begin position="960"/>
        <end position="975"/>
    </location>
</feature>
<accession>A0A9E8A9R4</accession>
<feature type="region of interest" description="Disordered" evidence="1">
    <location>
        <begin position="600"/>
        <end position="644"/>
    </location>
</feature>
<feature type="region of interest" description="Disordered" evidence="1">
    <location>
        <begin position="1918"/>
        <end position="1951"/>
    </location>
</feature>
<feature type="region of interest" description="Disordered" evidence="1">
    <location>
        <begin position="363"/>
        <end position="412"/>
    </location>
</feature>
<feature type="compositionally biased region" description="Low complexity" evidence="1">
    <location>
        <begin position="911"/>
        <end position="947"/>
    </location>
</feature>
<evidence type="ECO:0000313" key="2">
    <source>
        <dbReference type="EMBL" id="UYL95659.1"/>
    </source>
</evidence>
<feature type="region of interest" description="Disordered" evidence="1">
    <location>
        <begin position="894"/>
        <end position="993"/>
    </location>
</feature>
<name>A0A9E8A9R4_9VIRU</name>
<evidence type="ECO:0000256" key="1">
    <source>
        <dbReference type="SAM" id="MobiDB-lite"/>
    </source>
</evidence>